<protein>
    <submittedName>
        <fullName evidence="1">Uncharacterized protein</fullName>
    </submittedName>
</protein>
<accession>A0ABM8BCA5</accession>
<evidence type="ECO:0000313" key="2">
    <source>
        <dbReference type="Proteomes" id="UP001321748"/>
    </source>
</evidence>
<reference evidence="1 2" key="1">
    <citation type="journal article" date="2023" name="Microbiol. Spectr.">
        <title>Symbiosis of Carpenter Bees with Uncharacterized Lactic Acid Bacteria Showing NAD Auxotrophy.</title>
        <authorList>
            <person name="Kawasaki S."/>
            <person name="Ozawa K."/>
            <person name="Mori T."/>
            <person name="Yamamoto A."/>
            <person name="Ito M."/>
            <person name="Ohkuma M."/>
            <person name="Sakamoto M."/>
            <person name="Matsutani M."/>
        </authorList>
    </citation>
    <scope>NUCLEOTIDE SEQUENCE [LARGE SCALE GENOMIC DNA]</scope>
    <source>
        <strain evidence="1 2">KimH</strain>
    </source>
</reference>
<sequence>MQNKRKRWNYCRYFCYLFITITYRPKNEDIFLWCTKKLGGLIAFTLDEVDIIENVFRSEMVVFVNRGVGV</sequence>
<name>A0ABM8BCA5_9BIFI</name>
<dbReference type="Proteomes" id="UP001321748">
    <property type="component" value="Chromosome"/>
</dbReference>
<proteinExistence type="predicted"/>
<dbReference type="EMBL" id="AP026800">
    <property type="protein sequence ID" value="BDR54540.1"/>
    <property type="molecule type" value="Genomic_DNA"/>
</dbReference>
<evidence type="ECO:0000313" key="1">
    <source>
        <dbReference type="EMBL" id="BDR54540.1"/>
    </source>
</evidence>
<keyword evidence="2" id="KW-1185">Reference proteome</keyword>
<organism evidence="1 2">
    <name type="scientific">Bombiscardovia apis</name>
    <dbReference type="NCBI Taxonomy" id="2932182"/>
    <lineage>
        <taxon>Bacteria</taxon>
        <taxon>Bacillati</taxon>
        <taxon>Actinomycetota</taxon>
        <taxon>Actinomycetes</taxon>
        <taxon>Bifidobacteriales</taxon>
        <taxon>Bifidobacteriaceae</taxon>
        <taxon>Bombiscardovia</taxon>
    </lineage>
</organism>
<gene>
    <name evidence="1" type="ORF">KIMH_06510</name>
</gene>